<dbReference type="PANTHER" id="PTHR37530">
    <property type="entry name" value="OUTER MEMBRANE PROTEIN SLP"/>
    <property type="match status" value="1"/>
</dbReference>
<dbReference type="RefSeq" id="WP_092404026.1">
    <property type="nucleotide sequence ID" value="NZ_FOVF01000001.1"/>
</dbReference>
<keyword evidence="3" id="KW-1185">Reference proteome</keyword>
<evidence type="ECO:0000313" key="3">
    <source>
        <dbReference type="Proteomes" id="UP000198575"/>
    </source>
</evidence>
<gene>
    <name evidence="2" type="ORF">SAMN05216289_101220</name>
</gene>
<organism evidence="2 3">
    <name type="scientific">Dokdonella immobilis</name>
    <dbReference type="NCBI Taxonomy" id="578942"/>
    <lineage>
        <taxon>Bacteria</taxon>
        <taxon>Pseudomonadati</taxon>
        <taxon>Pseudomonadota</taxon>
        <taxon>Gammaproteobacteria</taxon>
        <taxon>Lysobacterales</taxon>
        <taxon>Rhodanobacteraceae</taxon>
        <taxon>Dokdonella</taxon>
    </lineage>
</organism>
<proteinExistence type="predicted"/>
<name>A0A1I4V8T4_9GAMM</name>
<reference evidence="2 3" key="1">
    <citation type="submission" date="2016-10" db="EMBL/GenBank/DDBJ databases">
        <authorList>
            <person name="de Groot N.N."/>
        </authorList>
    </citation>
    <scope>NUCLEOTIDE SEQUENCE [LARGE SCALE GENOMIC DNA]</scope>
    <source>
        <strain evidence="2 3">CGMCC 1.7659</strain>
    </source>
</reference>
<keyword evidence="1" id="KW-0732">Signal</keyword>
<dbReference type="AlphaFoldDB" id="A0A1I4V8T4"/>
<dbReference type="GO" id="GO:0019867">
    <property type="term" value="C:outer membrane"/>
    <property type="evidence" value="ECO:0007669"/>
    <property type="project" value="InterPro"/>
</dbReference>
<evidence type="ECO:0000313" key="2">
    <source>
        <dbReference type="EMBL" id="SFM97568.1"/>
    </source>
</evidence>
<dbReference type="Pfam" id="PF03843">
    <property type="entry name" value="Slp"/>
    <property type="match status" value="1"/>
</dbReference>
<keyword evidence="2" id="KW-0449">Lipoprotein</keyword>
<dbReference type="PROSITE" id="PS51257">
    <property type="entry name" value="PROKAR_LIPOPROTEIN"/>
    <property type="match status" value="1"/>
</dbReference>
<evidence type="ECO:0000256" key="1">
    <source>
        <dbReference type="SAM" id="SignalP"/>
    </source>
</evidence>
<dbReference type="Proteomes" id="UP000198575">
    <property type="component" value="Unassembled WGS sequence"/>
</dbReference>
<dbReference type="PIRSF" id="PIRSF004982">
    <property type="entry name" value="SlP"/>
    <property type="match status" value="1"/>
</dbReference>
<dbReference type="PANTHER" id="PTHR37530:SF1">
    <property type="entry name" value="OUTER MEMBRANE PROTEIN SLP"/>
    <property type="match status" value="1"/>
</dbReference>
<dbReference type="OrthoDB" id="5295757at2"/>
<dbReference type="InterPro" id="IPR004658">
    <property type="entry name" value="OMP_Slp"/>
</dbReference>
<dbReference type="EMBL" id="FOVF01000001">
    <property type="protein sequence ID" value="SFM97568.1"/>
    <property type="molecule type" value="Genomic_DNA"/>
</dbReference>
<accession>A0A1I4V8T4</accession>
<feature type="signal peptide" evidence="1">
    <location>
        <begin position="1"/>
        <end position="29"/>
    </location>
</feature>
<sequence>MDKRRAPIIAIPALVSCALLCACATPVFRDVDHAVEVTASDIQQNSDAYRGAEVVWGGRIVAIENRTETTEVEVVAYPLDRDQQPMPEAPSQGRFMLVLPGFVEPLDYAAGRHLTVHGVLAGTRVGHVQERAYLYPMVRAMDVKVWPWGFIFDKKPRISLGIGARIH</sequence>
<dbReference type="STRING" id="578942.SAMN05216289_101220"/>
<feature type="chain" id="PRO_5011687796" evidence="1">
    <location>
        <begin position="30"/>
        <end position="167"/>
    </location>
</feature>
<protein>
    <submittedName>
        <fullName evidence="2">Outer membrane lipoprotein</fullName>
    </submittedName>
</protein>